<dbReference type="GO" id="GO:0005509">
    <property type="term" value="F:calcium ion binding"/>
    <property type="evidence" value="ECO:0007669"/>
    <property type="project" value="InterPro"/>
</dbReference>
<dbReference type="Gene3D" id="1.10.238.10">
    <property type="entry name" value="EF-hand"/>
    <property type="match status" value="1"/>
</dbReference>
<evidence type="ECO:0000259" key="2">
    <source>
        <dbReference type="PROSITE" id="PS50222"/>
    </source>
</evidence>
<comment type="caution">
    <text evidence="3">The sequence shown here is derived from an EMBL/GenBank/DDBJ whole genome shotgun (WGS) entry which is preliminary data.</text>
</comment>
<proteinExistence type="predicted"/>
<evidence type="ECO:0000256" key="1">
    <source>
        <dbReference type="SAM" id="MobiDB-lite"/>
    </source>
</evidence>
<dbReference type="AlphaFoldDB" id="A0AAN8Q3C8"/>
<dbReference type="EMBL" id="JAGTTL010003479">
    <property type="protein sequence ID" value="KAK6269257.1"/>
    <property type="molecule type" value="Genomic_DNA"/>
</dbReference>
<organism evidence="3 4">
    <name type="scientific">Coregonus suidteri</name>
    <dbReference type="NCBI Taxonomy" id="861788"/>
    <lineage>
        <taxon>Eukaryota</taxon>
        <taxon>Metazoa</taxon>
        <taxon>Chordata</taxon>
        <taxon>Craniata</taxon>
        <taxon>Vertebrata</taxon>
        <taxon>Euteleostomi</taxon>
        <taxon>Actinopterygii</taxon>
        <taxon>Neopterygii</taxon>
        <taxon>Teleostei</taxon>
        <taxon>Protacanthopterygii</taxon>
        <taxon>Salmoniformes</taxon>
        <taxon>Salmonidae</taxon>
        <taxon>Coregoninae</taxon>
        <taxon>Coregonus</taxon>
    </lineage>
</organism>
<reference evidence="3 4" key="1">
    <citation type="submission" date="2021-04" db="EMBL/GenBank/DDBJ databases">
        <authorList>
            <person name="De Guttry C."/>
            <person name="Zahm M."/>
            <person name="Klopp C."/>
            <person name="Cabau C."/>
            <person name="Louis A."/>
            <person name="Berthelot C."/>
            <person name="Parey E."/>
            <person name="Roest Crollius H."/>
            <person name="Montfort J."/>
            <person name="Robinson-Rechavi M."/>
            <person name="Bucao C."/>
            <person name="Bouchez O."/>
            <person name="Gislard M."/>
            <person name="Lluch J."/>
            <person name="Milhes M."/>
            <person name="Lampietro C."/>
            <person name="Lopez Roques C."/>
            <person name="Donnadieu C."/>
            <person name="Braasch I."/>
            <person name="Desvignes T."/>
            <person name="Postlethwait J."/>
            <person name="Bobe J."/>
            <person name="Wedekind C."/>
            <person name="Guiguen Y."/>
        </authorList>
    </citation>
    <scope>NUCLEOTIDE SEQUENCE [LARGE SCALE GENOMIC DNA]</scope>
    <source>
        <strain evidence="3">Cs_M1</strain>
        <tissue evidence="3">Blood</tissue>
    </source>
</reference>
<dbReference type="InterPro" id="IPR002048">
    <property type="entry name" value="EF_hand_dom"/>
</dbReference>
<dbReference type="SUPFAM" id="SSF47473">
    <property type="entry name" value="EF-hand"/>
    <property type="match status" value="1"/>
</dbReference>
<dbReference type="InterPro" id="IPR011992">
    <property type="entry name" value="EF-hand-dom_pair"/>
</dbReference>
<protein>
    <recommendedName>
        <fullName evidence="2">EF-hand domain-containing protein</fullName>
    </recommendedName>
</protein>
<dbReference type="Proteomes" id="UP001356427">
    <property type="component" value="Unassembled WGS sequence"/>
</dbReference>
<feature type="non-terminal residue" evidence="3">
    <location>
        <position position="161"/>
    </location>
</feature>
<keyword evidence="4" id="KW-1185">Reference proteome</keyword>
<feature type="domain" description="EF-hand" evidence="2">
    <location>
        <begin position="80"/>
        <end position="115"/>
    </location>
</feature>
<sequence>RGLVIAPRPWTAPRISITHTPGPAHSYTHTPPYTPVEGQAAGEPRKTALQSDSVSSVQSAPDEHLSLGEIKAMLPRRLGERLEDVRAAFKALDPKGSGSVTRGEFRRVVEAFLFPLTQTQLNAMLAKVREGRCGSLIDWFGICLCCLANSNEISDLWGIIQ</sequence>
<gene>
    <name evidence="3" type="ORF">J4Q44_G00394260</name>
</gene>
<feature type="region of interest" description="Disordered" evidence="1">
    <location>
        <begin position="13"/>
        <end position="51"/>
    </location>
</feature>
<evidence type="ECO:0000313" key="3">
    <source>
        <dbReference type="EMBL" id="KAK6269257.1"/>
    </source>
</evidence>
<evidence type="ECO:0000313" key="4">
    <source>
        <dbReference type="Proteomes" id="UP001356427"/>
    </source>
</evidence>
<name>A0AAN8Q3C8_9TELE</name>
<accession>A0AAN8Q3C8</accession>
<dbReference type="PROSITE" id="PS50222">
    <property type="entry name" value="EF_HAND_2"/>
    <property type="match status" value="1"/>
</dbReference>
<feature type="non-terminal residue" evidence="3">
    <location>
        <position position="1"/>
    </location>
</feature>